<dbReference type="Gene3D" id="1.10.357.10">
    <property type="entry name" value="Tetracycline Repressor, domain 2"/>
    <property type="match status" value="1"/>
</dbReference>
<protein>
    <submittedName>
        <fullName evidence="6">TetR family transcriptional regulator</fullName>
    </submittedName>
</protein>
<comment type="caution">
    <text evidence="6">The sequence shown here is derived from an EMBL/GenBank/DDBJ whole genome shotgun (WGS) entry which is preliminary data.</text>
</comment>
<name>A0A2U0SG49_9SPHN</name>
<dbReference type="InterPro" id="IPR039536">
    <property type="entry name" value="TetR_C_Proteobacteria"/>
</dbReference>
<dbReference type="AlphaFoldDB" id="A0A2U0SG49"/>
<dbReference type="OrthoDB" id="9816431at2"/>
<dbReference type="Proteomes" id="UP000245890">
    <property type="component" value="Unassembled WGS sequence"/>
</dbReference>
<proteinExistence type="predicted"/>
<gene>
    <name evidence="6" type="ORF">DD559_14185</name>
</gene>
<reference evidence="6 7" key="1">
    <citation type="submission" date="2018-05" db="EMBL/GenBank/DDBJ databases">
        <title>Description of Sphingomonas pokkalii sp nov, isolated from the rhizosphere of saline tolerant pokkali rice and its draft genome analysis.</title>
        <authorList>
            <person name="Menon R."/>
            <person name="Kumari S."/>
            <person name="Rameshkumar N."/>
        </authorList>
    </citation>
    <scope>NUCLEOTIDE SEQUENCE [LARGE SCALE GENOMIC DNA]</scope>
    <source>
        <strain evidence="6 7">L3B27</strain>
    </source>
</reference>
<evidence type="ECO:0000256" key="3">
    <source>
        <dbReference type="ARBA" id="ARBA00023163"/>
    </source>
</evidence>
<dbReference type="Pfam" id="PF00440">
    <property type="entry name" value="TetR_N"/>
    <property type="match status" value="1"/>
</dbReference>
<dbReference type="FunFam" id="1.10.10.60:FF:000141">
    <property type="entry name" value="TetR family transcriptional regulator"/>
    <property type="match status" value="1"/>
</dbReference>
<dbReference type="SUPFAM" id="SSF48498">
    <property type="entry name" value="Tetracyclin repressor-like, C-terminal domain"/>
    <property type="match status" value="1"/>
</dbReference>
<dbReference type="PANTHER" id="PTHR30055:SF146">
    <property type="entry name" value="HTH-TYPE TRANSCRIPTIONAL DUAL REGULATOR CECR"/>
    <property type="match status" value="1"/>
</dbReference>
<evidence type="ECO:0000256" key="4">
    <source>
        <dbReference type="PROSITE-ProRule" id="PRU00335"/>
    </source>
</evidence>
<dbReference type="InterPro" id="IPR001647">
    <property type="entry name" value="HTH_TetR"/>
</dbReference>
<evidence type="ECO:0000256" key="2">
    <source>
        <dbReference type="ARBA" id="ARBA00023125"/>
    </source>
</evidence>
<sequence length="213" mass="24081">MEIVTPKCMGKREARKQDRRAAIIAIAKRHFMENGYVAVSMSAIAAELGGSKGTLWSYFASKEELFDACVDEVTREYREQVMHLLVPSDNLQATLCEFVRSLLRKVTSKDATRLHRVIHAEVERSPEMGAIFFRRGPQRTREIVAAYLEDAMRKGQLRTADPLRAAFALTSLTMGSHQRAMLGYQFSDAEIEEEADYIVDFFLRAFAPEPAAV</sequence>
<keyword evidence="2 4" id="KW-0238">DNA-binding</keyword>
<evidence type="ECO:0000256" key="1">
    <source>
        <dbReference type="ARBA" id="ARBA00023015"/>
    </source>
</evidence>
<dbReference type="PRINTS" id="PR00455">
    <property type="entry name" value="HTHTETR"/>
</dbReference>
<feature type="DNA-binding region" description="H-T-H motif" evidence="4">
    <location>
        <begin position="40"/>
        <end position="59"/>
    </location>
</feature>
<keyword evidence="1" id="KW-0805">Transcription regulation</keyword>
<keyword evidence="7" id="KW-1185">Reference proteome</keyword>
<feature type="domain" description="HTH tetR-type" evidence="5">
    <location>
        <begin position="17"/>
        <end position="77"/>
    </location>
</feature>
<dbReference type="SUPFAM" id="SSF46689">
    <property type="entry name" value="Homeodomain-like"/>
    <property type="match status" value="1"/>
</dbReference>
<accession>A0A2U0SG49</accession>
<dbReference type="PANTHER" id="PTHR30055">
    <property type="entry name" value="HTH-TYPE TRANSCRIPTIONAL REGULATOR RUTR"/>
    <property type="match status" value="1"/>
</dbReference>
<dbReference type="RefSeq" id="WP_116469758.1">
    <property type="nucleotide sequence ID" value="NZ_QENQ01000001.1"/>
</dbReference>
<keyword evidence="3" id="KW-0804">Transcription</keyword>
<dbReference type="PROSITE" id="PS50977">
    <property type="entry name" value="HTH_TETR_2"/>
    <property type="match status" value="1"/>
</dbReference>
<evidence type="ECO:0000259" key="5">
    <source>
        <dbReference type="PROSITE" id="PS50977"/>
    </source>
</evidence>
<dbReference type="EMBL" id="QENQ01000001">
    <property type="protein sequence ID" value="PVX30346.1"/>
    <property type="molecule type" value="Genomic_DNA"/>
</dbReference>
<evidence type="ECO:0000313" key="7">
    <source>
        <dbReference type="Proteomes" id="UP000245890"/>
    </source>
</evidence>
<organism evidence="6 7">
    <name type="scientific">Sphingomonas pokkalii</name>
    <dbReference type="NCBI Taxonomy" id="2175090"/>
    <lineage>
        <taxon>Bacteria</taxon>
        <taxon>Pseudomonadati</taxon>
        <taxon>Pseudomonadota</taxon>
        <taxon>Alphaproteobacteria</taxon>
        <taxon>Sphingomonadales</taxon>
        <taxon>Sphingomonadaceae</taxon>
        <taxon>Sphingomonas</taxon>
    </lineage>
</organism>
<dbReference type="GO" id="GO:0003700">
    <property type="term" value="F:DNA-binding transcription factor activity"/>
    <property type="evidence" value="ECO:0007669"/>
    <property type="project" value="TreeGrafter"/>
</dbReference>
<dbReference type="InterPro" id="IPR050109">
    <property type="entry name" value="HTH-type_TetR-like_transc_reg"/>
</dbReference>
<evidence type="ECO:0000313" key="6">
    <source>
        <dbReference type="EMBL" id="PVX30346.1"/>
    </source>
</evidence>
<dbReference type="GO" id="GO:0000976">
    <property type="term" value="F:transcription cis-regulatory region binding"/>
    <property type="evidence" value="ECO:0007669"/>
    <property type="project" value="TreeGrafter"/>
</dbReference>
<dbReference type="InterPro" id="IPR036271">
    <property type="entry name" value="Tet_transcr_reg_TetR-rel_C_sf"/>
</dbReference>
<dbReference type="Gene3D" id="1.10.10.60">
    <property type="entry name" value="Homeodomain-like"/>
    <property type="match status" value="1"/>
</dbReference>
<dbReference type="Pfam" id="PF14246">
    <property type="entry name" value="TetR_C_7"/>
    <property type="match status" value="1"/>
</dbReference>
<dbReference type="InterPro" id="IPR009057">
    <property type="entry name" value="Homeodomain-like_sf"/>
</dbReference>